<accession>A0AAV6M983</accession>
<feature type="non-terminal residue" evidence="2">
    <location>
        <position position="1"/>
    </location>
</feature>
<name>A0AAV6M983_9ROSI</name>
<dbReference type="EMBL" id="JAGKQH010000016">
    <property type="protein sequence ID" value="KAG6577324.1"/>
    <property type="molecule type" value="Genomic_DNA"/>
</dbReference>
<dbReference type="AlphaFoldDB" id="A0AAV6M983"/>
<evidence type="ECO:0000256" key="1">
    <source>
        <dbReference type="SAM" id="Phobius"/>
    </source>
</evidence>
<gene>
    <name evidence="2" type="ORF">SDJN03_24898</name>
</gene>
<sequence>MNSKSILTMMVLLVFLLISGEGMMVRSGNWRICRRVLPIFTYQECYDEYCLRLCRGEDMMVRSVDGRICQRVLPISTYQVCYDEYCMRLCRGQLGPDADGLCLGVYTCNCTYPC</sequence>
<organism evidence="2 3">
    <name type="scientific">Cucurbita argyrosperma subsp. sororia</name>
    <dbReference type="NCBI Taxonomy" id="37648"/>
    <lineage>
        <taxon>Eukaryota</taxon>
        <taxon>Viridiplantae</taxon>
        <taxon>Streptophyta</taxon>
        <taxon>Embryophyta</taxon>
        <taxon>Tracheophyta</taxon>
        <taxon>Spermatophyta</taxon>
        <taxon>Magnoliopsida</taxon>
        <taxon>eudicotyledons</taxon>
        <taxon>Gunneridae</taxon>
        <taxon>Pentapetalae</taxon>
        <taxon>rosids</taxon>
        <taxon>fabids</taxon>
        <taxon>Cucurbitales</taxon>
        <taxon>Cucurbitaceae</taxon>
        <taxon>Cucurbiteae</taxon>
        <taxon>Cucurbita</taxon>
    </lineage>
</organism>
<protein>
    <recommendedName>
        <fullName evidence="4">Defensin-like protein</fullName>
    </recommendedName>
</protein>
<feature type="transmembrane region" description="Helical" evidence="1">
    <location>
        <begin position="6"/>
        <end position="25"/>
    </location>
</feature>
<evidence type="ECO:0008006" key="4">
    <source>
        <dbReference type="Google" id="ProtNLM"/>
    </source>
</evidence>
<reference evidence="2 3" key="1">
    <citation type="journal article" date="2021" name="Hortic Res">
        <title>The domestication of Cucurbita argyrosperma as revealed by the genome of its wild relative.</title>
        <authorList>
            <person name="Barrera-Redondo J."/>
            <person name="Sanchez-de la Vega G."/>
            <person name="Aguirre-Liguori J.A."/>
            <person name="Castellanos-Morales G."/>
            <person name="Gutierrez-Guerrero Y.T."/>
            <person name="Aguirre-Dugua X."/>
            <person name="Aguirre-Planter E."/>
            <person name="Tenaillon M.I."/>
            <person name="Lira-Saade R."/>
            <person name="Eguiarte L.E."/>
        </authorList>
    </citation>
    <scope>NUCLEOTIDE SEQUENCE [LARGE SCALE GENOMIC DNA]</scope>
    <source>
        <strain evidence="2">JBR-2021</strain>
    </source>
</reference>
<proteinExistence type="predicted"/>
<keyword evidence="3" id="KW-1185">Reference proteome</keyword>
<evidence type="ECO:0000313" key="2">
    <source>
        <dbReference type="EMBL" id="KAG6577324.1"/>
    </source>
</evidence>
<evidence type="ECO:0000313" key="3">
    <source>
        <dbReference type="Proteomes" id="UP000685013"/>
    </source>
</evidence>
<keyword evidence="1" id="KW-0472">Membrane</keyword>
<comment type="caution">
    <text evidence="2">The sequence shown here is derived from an EMBL/GenBank/DDBJ whole genome shotgun (WGS) entry which is preliminary data.</text>
</comment>
<keyword evidence="1" id="KW-1133">Transmembrane helix</keyword>
<keyword evidence="1" id="KW-0812">Transmembrane</keyword>
<dbReference type="Proteomes" id="UP000685013">
    <property type="component" value="Chromosome 16"/>
</dbReference>